<dbReference type="Proteomes" id="UP001054945">
    <property type="component" value="Unassembled WGS sequence"/>
</dbReference>
<sequence>MRRKAAFSGPDDLKYSTTLKNILMARFGYSTNEAGGARPKNVKPHGELMGKCVLCSQTTTSKNSKMPKRSVTRKGVPGQYQK</sequence>
<evidence type="ECO:0000256" key="1">
    <source>
        <dbReference type="SAM" id="MobiDB-lite"/>
    </source>
</evidence>
<accession>A0AAV4XQM9</accession>
<evidence type="ECO:0000313" key="3">
    <source>
        <dbReference type="Proteomes" id="UP001054945"/>
    </source>
</evidence>
<reference evidence="2 3" key="1">
    <citation type="submission" date="2021-06" db="EMBL/GenBank/DDBJ databases">
        <title>Caerostris extrusa draft genome.</title>
        <authorList>
            <person name="Kono N."/>
            <person name="Arakawa K."/>
        </authorList>
    </citation>
    <scope>NUCLEOTIDE SEQUENCE [LARGE SCALE GENOMIC DNA]</scope>
</reference>
<feature type="region of interest" description="Disordered" evidence="1">
    <location>
        <begin position="59"/>
        <end position="82"/>
    </location>
</feature>
<keyword evidence="3" id="KW-1185">Reference proteome</keyword>
<organism evidence="2 3">
    <name type="scientific">Caerostris extrusa</name>
    <name type="common">Bark spider</name>
    <name type="synonym">Caerostris bankana</name>
    <dbReference type="NCBI Taxonomy" id="172846"/>
    <lineage>
        <taxon>Eukaryota</taxon>
        <taxon>Metazoa</taxon>
        <taxon>Ecdysozoa</taxon>
        <taxon>Arthropoda</taxon>
        <taxon>Chelicerata</taxon>
        <taxon>Arachnida</taxon>
        <taxon>Araneae</taxon>
        <taxon>Araneomorphae</taxon>
        <taxon>Entelegynae</taxon>
        <taxon>Araneoidea</taxon>
        <taxon>Araneidae</taxon>
        <taxon>Caerostris</taxon>
    </lineage>
</organism>
<dbReference type="EMBL" id="BPLR01000643">
    <property type="protein sequence ID" value="GIY96269.1"/>
    <property type="molecule type" value="Genomic_DNA"/>
</dbReference>
<comment type="caution">
    <text evidence="2">The sequence shown here is derived from an EMBL/GenBank/DDBJ whole genome shotgun (WGS) entry which is preliminary data.</text>
</comment>
<name>A0AAV4XQM9_CAEEX</name>
<proteinExistence type="predicted"/>
<protein>
    <submittedName>
        <fullName evidence="2">Uncharacterized protein</fullName>
    </submittedName>
</protein>
<gene>
    <name evidence="2" type="ORF">CEXT_493221</name>
</gene>
<evidence type="ECO:0000313" key="2">
    <source>
        <dbReference type="EMBL" id="GIY96269.1"/>
    </source>
</evidence>
<dbReference type="AlphaFoldDB" id="A0AAV4XQM9"/>